<accession>A0A2I8VQC8</accession>
<evidence type="ECO:0000313" key="1">
    <source>
        <dbReference type="EMBL" id="AUV83329.1"/>
    </source>
</evidence>
<sequence length="129" mass="14259">MDRTPPDLTDDERAALHELQLGVEGVHRAYGHLLAFHHAIGRSMDHFAAAEPLLRASGHAAHADAIRDDHLPAGVVDDRWSYEVVEAFESGFLTDVAGFEKSVRSDLAGGQTHVAERVQQQAWRERAQD</sequence>
<organism evidence="1 2">
    <name type="scientific">Salinigranum rubrum</name>
    <dbReference type="NCBI Taxonomy" id="755307"/>
    <lineage>
        <taxon>Archaea</taxon>
        <taxon>Methanobacteriati</taxon>
        <taxon>Methanobacteriota</taxon>
        <taxon>Stenosarchaea group</taxon>
        <taxon>Halobacteria</taxon>
        <taxon>Halobacteriales</taxon>
        <taxon>Haloferacaceae</taxon>
        <taxon>Salinigranum</taxon>
    </lineage>
</organism>
<dbReference type="GeneID" id="35594056"/>
<dbReference type="EMBL" id="CP026309">
    <property type="protein sequence ID" value="AUV83329.1"/>
    <property type="molecule type" value="Genomic_DNA"/>
</dbReference>
<reference evidence="1 2" key="1">
    <citation type="submission" date="2018-01" db="EMBL/GenBank/DDBJ databases">
        <title>Complete genome sequence of Salinigranum rubrum GX10T, an extremely halophilic archaeon isolated from a marine solar saltern.</title>
        <authorList>
            <person name="Han S."/>
        </authorList>
    </citation>
    <scope>NUCLEOTIDE SEQUENCE [LARGE SCALE GENOMIC DNA]</scope>
    <source>
        <strain evidence="1 2">GX10</strain>
    </source>
</reference>
<dbReference type="AlphaFoldDB" id="A0A2I8VQC8"/>
<dbReference type="RefSeq" id="WP_103427018.1">
    <property type="nucleotide sequence ID" value="NZ_CP026309.1"/>
</dbReference>
<gene>
    <name evidence="1" type="ORF">C2R22_18150</name>
</gene>
<name>A0A2I8VQC8_9EURY</name>
<dbReference type="Proteomes" id="UP000236584">
    <property type="component" value="Chromosome"/>
</dbReference>
<protein>
    <submittedName>
        <fullName evidence="1">Uncharacterized protein</fullName>
    </submittedName>
</protein>
<evidence type="ECO:0000313" key="2">
    <source>
        <dbReference type="Proteomes" id="UP000236584"/>
    </source>
</evidence>
<dbReference type="KEGG" id="srub:C2R22_18150"/>
<keyword evidence="2" id="KW-1185">Reference proteome</keyword>
<proteinExistence type="predicted"/>
<dbReference type="OrthoDB" id="186005at2157"/>